<keyword evidence="4" id="KW-1185">Reference proteome</keyword>
<feature type="transmembrane region" description="Helical" evidence="1">
    <location>
        <begin position="85"/>
        <end position="106"/>
    </location>
</feature>
<dbReference type="RefSeq" id="WP_244687707.1">
    <property type="nucleotide sequence ID" value="NZ_CP095043.1"/>
</dbReference>
<evidence type="ECO:0000259" key="2">
    <source>
        <dbReference type="PROSITE" id="PS50887"/>
    </source>
</evidence>
<organism evidence="3 4">
    <name type="scientific">Leucobacter rhizosphaerae</name>
    <dbReference type="NCBI Taxonomy" id="2932245"/>
    <lineage>
        <taxon>Bacteria</taxon>
        <taxon>Bacillati</taxon>
        <taxon>Actinomycetota</taxon>
        <taxon>Actinomycetes</taxon>
        <taxon>Micrococcales</taxon>
        <taxon>Microbacteriaceae</taxon>
        <taxon>Leucobacter</taxon>
    </lineage>
</organism>
<dbReference type="Proteomes" id="UP000831775">
    <property type="component" value="Chromosome"/>
</dbReference>
<feature type="domain" description="GGDEF" evidence="2">
    <location>
        <begin position="221"/>
        <end position="347"/>
    </location>
</feature>
<dbReference type="EMBL" id="CP095043">
    <property type="protein sequence ID" value="UOQ61327.1"/>
    <property type="molecule type" value="Genomic_DNA"/>
</dbReference>
<name>A0ABY4FYG0_9MICO</name>
<accession>A0ABY4FYG0</accession>
<sequence length="350" mass="38150">MDRRSAARTPTLHDVPVRLWNAFVRWQSPFSILSSLLSLVLAIVFVSDLVFGHPHIERAAVTSWLVLYVCAAVIPLACGRRFPRWAGIVIVAGIEWWSTYFLLFAGHAHAEINALLELPMIALYLGWFYRSLVGRIMMALSLARYVVLLVIHPGLGHGVVSAGVTVGTALLVAVFCFEGARAVRRQAHLQSITDPLTGAVNRRGLLVQSRRLRASARRRGEPVALAVVDFDDFRTLNERGGHLAGDAALRDTVVAWQGLVGKRGPHARRGGVVARLGGDEFVLVFRRDVAATSALLRDLRAASEYAWSWGVAPLDPGAALTEAIADADTRLYRAKRAVDQTAADADSAPQ</sequence>
<proteinExistence type="predicted"/>
<dbReference type="PANTHER" id="PTHR45138:SF9">
    <property type="entry name" value="DIGUANYLATE CYCLASE DGCM-RELATED"/>
    <property type="match status" value="1"/>
</dbReference>
<dbReference type="NCBIfam" id="TIGR00254">
    <property type="entry name" value="GGDEF"/>
    <property type="match status" value="1"/>
</dbReference>
<keyword evidence="1" id="KW-0472">Membrane</keyword>
<dbReference type="PANTHER" id="PTHR45138">
    <property type="entry name" value="REGULATORY COMPONENTS OF SENSORY TRANSDUCTION SYSTEM"/>
    <property type="match status" value="1"/>
</dbReference>
<dbReference type="InterPro" id="IPR043128">
    <property type="entry name" value="Rev_trsase/Diguanyl_cyclase"/>
</dbReference>
<evidence type="ECO:0000313" key="4">
    <source>
        <dbReference type="Proteomes" id="UP000831775"/>
    </source>
</evidence>
<keyword evidence="1" id="KW-1133">Transmembrane helix</keyword>
<dbReference type="InterPro" id="IPR050469">
    <property type="entry name" value="Diguanylate_Cyclase"/>
</dbReference>
<protein>
    <submittedName>
        <fullName evidence="3">GGDEF domain-containing protein</fullName>
    </submittedName>
</protein>
<feature type="transmembrane region" description="Helical" evidence="1">
    <location>
        <begin position="28"/>
        <end position="47"/>
    </location>
</feature>
<dbReference type="InterPro" id="IPR000160">
    <property type="entry name" value="GGDEF_dom"/>
</dbReference>
<evidence type="ECO:0000256" key="1">
    <source>
        <dbReference type="SAM" id="Phobius"/>
    </source>
</evidence>
<dbReference type="InterPro" id="IPR029787">
    <property type="entry name" value="Nucleotide_cyclase"/>
</dbReference>
<feature type="transmembrane region" description="Helical" evidence="1">
    <location>
        <begin position="159"/>
        <end position="177"/>
    </location>
</feature>
<reference evidence="3 4" key="1">
    <citation type="submission" date="2022-04" db="EMBL/GenBank/DDBJ databases">
        <title>Leucobacter sp. isolated from rhizosphere of onion.</title>
        <authorList>
            <person name="Won M."/>
            <person name="Lee C.-M."/>
            <person name="Woen H.-Y."/>
            <person name="Kwon S.-W."/>
        </authorList>
    </citation>
    <scope>NUCLEOTIDE SEQUENCE [LARGE SCALE GENOMIC DNA]</scope>
    <source>
        <strain evidence="3 4">H25R-14</strain>
    </source>
</reference>
<dbReference type="PROSITE" id="PS50887">
    <property type="entry name" value="GGDEF"/>
    <property type="match status" value="1"/>
</dbReference>
<gene>
    <name evidence="3" type="ORF">MUN76_04980</name>
</gene>
<dbReference type="Gene3D" id="3.30.70.270">
    <property type="match status" value="1"/>
</dbReference>
<keyword evidence="1" id="KW-0812">Transmembrane</keyword>
<feature type="transmembrane region" description="Helical" evidence="1">
    <location>
        <begin position="59"/>
        <end position="78"/>
    </location>
</feature>
<feature type="transmembrane region" description="Helical" evidence="1">
    <location>
        <begin position="112"/>
        <end position="129"/>
    </location>
</feature>
<dbReference type="Pfam" id="PF00990">
    <property type="entry name" value="GGDEF"/>
    <property type="match status" value="1"/>
</dbReference>
<dbReference type="SMART" id="SM00267">
    <property type="entry name" value="GGDEF"/>
    <property type="match status" value="1"/>
</dbReference>
<dbReference type="SUPFAM" id="SSF55073">
    <property type="entry name" value="Nucleotide cyclase"/>
    <property type="match status" value="1"/>
</dbReference>
<dbReference type="CDD" id="cd01949">
    <property type="entry name" value="GGDEF"/>
    <property type="match status" value="1"/>
</dbReference>
<evidence type="ECO:0000313" key="3">
    <source>
        <dbReference type="EMBL" id="UOQ61327.1"/>
    </source>
</evidence>